<sequence length="171" mass="20449">MVQIRQRLQAARDWQRSYANVRRKPLEFQVGDCVMLKVSPRKGVIRFEKRRKLNPQYIGPFKILKRVGPVAYTLELPEELKIRLDDKLNFVEELVEIMDREVKQLKQSRIPIVKVRWNSKRGPEFTWEREDQIHAKYSTPVSKHHTNIQLNLETRFLLRLETITTHNFSSV</sequence>
<reference evidence="2" key="1">
    <citation type="journal article" date="2019" name="Sci. Rep.">
        <title>Draft genome of Tanacetum cinerariifolium, the natural source of mosquito coil.</title>
        <authorList>
            <person name="Yamashiro T."/>
            <person name="Shiraishi A."/>
            <person name="Satake H."/>
            <person name="Nakayama K."/>
        </authorList>
    </citation>
    <scope>NUCLEOTIDE SEQUENCE</scope>
</reference>
<evidence type="ECO:0000259" key="1">
    <source>
        <dbReference type="Pfam" id="PF24626"/>
    </source>
</evidence>
<keyword evidence="2" id="KW-0808">Transferase</keyword>
<dbReference type="AlphaFoldDB" id="A0A699I971"/>
<dbReference type="EMBL" id="BKCJ010262383">
    <property type="protein sequence ID" value="GEZ29713.1"/>
    <property type="molecule type" value="Genomic_DNA"/>
</dbReference>
<keyword evidence="2" id="KW-0548">Nucleotidyltransferase</keyword>
<protein>
    <submittedName>
        <fullName evidence="2">Putative reverse transcriptase domain-containing protein</fullName>
    </submittedName>
</protein>
<keyword evidence="2" id="KW-0695">RNA-directed DNA polymerase</keyword>
<organism evidence="2">
    <name type="scientific">Tanacetum cinerariifolium</name>
    <name type="common">Dalmatian daisy</name>
    <name type="synonym">Chrysanthemum cinerariifolium</name>
    <dbReference type="NCBI Taxonomy" id="118510"/>
    <lineage>
        <taxon>Eukaryota</taxon>
        <taxon>Viridiplantae</taxon>
        <taxon>Streptophyta</taxon>
        <taxon>Embryophyta</taxon>
        <taxon>Tracheophyta</taxon>
        <taxon>Spermatophyta</taxon>
        <taxon>Magnoliopsida</taxon>
        <taxon>eudicotyledons</taxon>
        <taxon>Gunneridae</taxon>
        <taxon>Pentapetalae</taxon>
        <taxon>asterids</taxon>
        <taxon>campanulids</taxon>
        <taxon>Asterales</taxon>
        <taxon>Asteraceae</taxon>
        <taxon>Asteroideae</taxon>
        <taxon>Anthemideae</taxon>
        <taxon>Anthemidinae</taxon>
        <taxon>Tanacetum</taxon>
    </lineage>
</organism>
<gene>
    <name evidence="2" type="ORF">Tci_501686</name>
</gene>
<evidence type="ECO:0000313" key="2">
    <source>
        <dbReference type="EMBL" id="GEZ29713.1"/>
    </source>
</evidence>
<dbReference type="InterPro" id="IPR056924">
    <property type="entry name" value="SH3_Tf2-1"/>
</dbReference>
<comment type="caution">
    <text evidence="2">The sequence shown here is derived from an EMBL/GenBank/DDBJ whole genome shotgun (WGS) entry which is preliminary data.</text>
</comment>
<dbReference type="Pfam" id="PF24626">
    <property type="entry name" value="SH3_Tf2-1"/>
    <property type="match status" value="1"/>
</dbReference>
<dbReference type="PANTHER" id="PTHR46148:SF59">
    <property type="entry name" value="NUCLEOTIDYLTRANSFERASE, RIBONUCLEASE H"/>
    <property type="match status" value="1"/>
</dbReference>
<feature type="domain" description="Tf2-1-like SH3-like" evidence="1">
    <location>
        <begin position="31"/>
        <end position="81"/>
    </location>
</feature>
<dbReference type="PANTHER" id="PTHR46148">
    <property type="entry name" value="CHROMO DOMAIN-CONTAINING PROTEIN"/>
    <property type="match status" value="1"/>
</dbReference>
<proteinExistence type="predicted"/>
<name>A0A699I971_TANCI</name>
<dbReference type="GO" id="GO:0003964">
    <property type="term" value="F:RNA-directed DNA polymerase activity"/>
    <property type="evidence" value="ECO:0007669"/>
    <property type="project" value="UniProtKB-KW"/>
</dbReference>
<accession>A0A699I971</accession>